<dbReference type="AlphaFoldDB" id="A0A9Q0NRD4"/>
<dbReference type="EMBL" id="JAPFFL010000016">
    <property type="protein sequence ID" value="KAJ6674546.1"/>
    <property type="molecule type" value="Genomic_DNA"/>
</dbReference>
<keyword evidence="1" id="KW-1133">Transmembrane helix</keyword>
<gene>
    <name evidence="2" type="ORF">OIU85_010790</name>
</gene>
<reference evidence="2" key="2">
    <citation type="journal article" date="2023" name="Int. J. Mol. Sci.">
        <title>De Novo Assembly and Annotation of 11 Diverse Shrub Willow (Salix) Genomes Reveals Novel Gene Organization in Sex-Linked Regions.</title>
        <authorList>
            <person name="Hyden B."/>
            <person name="Feng K."/>
            <person name="Yates T.B."/>
            <person name="Jawdy S."/>
            <person name="Cereghino C."/>
            <person name="Smart L.B."/>
            <person name="Muchero W."/>
        </authorList>
    </citation>
    <scope>NUCLEOTIDE SEQUENCE [LARGE SCALE GENOMIC DNA]</scope>
    <source>
        <tissue evidence="2">Shoot tip</tissue>
    </source>
</reference>
<feature type="transmembrane region" description="Helical" evidence="1">
    <location>
        <begin position="35"/>
        <end position="56"/>
    </location>
</feature>
<keyword evidence="1" id="KW-0472">Membrane</keyword>
<keyword evidence="3" id="KW-1185">Reference proteome</keyword>
<feature type="non-terminal residue" evidence="2">
    <location>
        <position position="1"/>
    </location>
</feature>
<sequence length="57" mass="6880">CPYIEVQIIFFVNSFWRNKELLKFMKLQNKVLEQMASHLFFFKIFSLVLPLLFVLAP</sequence>
<dbReference type="Proteomes" id="UP001151529">
    <property type="component" value="Chromosome 14"/>
</dbReference>
<name>A0A9Q0NRD4_SALVM</name>
<protein>
    <submittedName>
        <fullName evidence="2">Uncharacterized protein</fullName>
    </submittedName>
</protein>
<reference evidence="2" key="1">
    <citation type="submission" date="2022-11" db="EMBL/GenBank/DDBJ databases">
        <authorList>
            <person name="Hyden B.L."/>
            <person name="Feng K."/>
            <person name="Yates T."/>
            <person name="Jawdy S."/>
            <person name="Smart L.B."/>
            <person name="Muchero W."/>
        </authorList>
    </citation>
    <scope>NUCLEOTIDE SEQUENCE</scope>
    <source>
        <tissue evidence="2">Shoot tip</tissue>
    </source>
</reference>
<organism evidence="2 3">
    <name type="scientific">Salix viminalis</name>
    <name type="common">Common osier</name>
    <name type="synonym">Basket willow</name>
    <dbReference type="NCBI Taxonomy" id="40686"/>
    <lineage>
        <taxon>Eukaryota</taxon>
        <taxon>Viridiplantae</taxon>
        <taxon>Streptophyta</taxon>
        <taxon>Embryophyta</taxon>
        <taxon>Tracheophyta</taxon>
        <taxon>Spermatophyta</taxon>
        <taxon>Magnoliopsida</taxon>
        <taxon>eudicotyledons</taxon>
        <taxon>Gunneridae</taxon>
        <taxon>Pentapetalae</taxon>
        <taxon>rosids</taxon>
        <taxon>fabids</taxon>
        <taxon>Malpighiales</taxon>
        <taxon>Salicaceae</taxon>
        <taxon>Saliceae</taxon>
        <taxon>Salix</taxon>
    </lineage>
</organism>
<accession>A0A9Q0NRD4</accession>
<proteinExistence type="predicted"/>
<comment type="caution">
    <text evidence="2">The sequence shown here is derived from an EMBL/GenBank/DDBJ whole genome shotgun (WGS) entry which is preliminary data.</text>
</comment>
<feature type="non-terminal residue" evidence="2">
    <location>
        <position position="57"/>
    </location>
</feature>
<evidence type="ECO:0000256" key="1">
    <source>
        <dbReference type="SAM" id="Phobius"/>
    </source>
</evidence>
<evidence type="ECO:0000313" key="2">
    <source>
        <dbReference type="EMBL" id="KAJ6674546.1"/>
    </source>
</evidence>
<evidence type="ECO:0000313" key="3">
    <source>
        <dbReference type="Proteomes" id="UP001151529"/>
    </source>
</evidence>
<keyword evidence="1" id="KW-0812">Transmembrane</keyword>